<keyword evidence="1" id="KW-0175">Coiled coil</keyword>
<organism evidence="2 3">
    <name type="scientific">Adineta steineri</name>
    <dbReference type="NCBI Taxonomy" id="433720"/>
    <lineage>
        <taxon>Eukaryota</taxon>
        <taxon>Metazoa</taxon>
        <taxon>Spiralia</taxon>
        <taxon>Gnathifera</taxon>
        <taxon>Rotifera</taxon>
        <taxon>Eurotatoria</taxon>
        <taxon>Bdelloidea</taxon>
        <taxon>Adinetida</taxon>
        <taxon>Adinetidae</taxon>
        <taxon>Adineta</taxon>
    </lineage>
</organism>
<evidence type="ECO:0000256" key="1">
    <source>
        <dbReference type="SAM" id="Coils"/>
    </source>
</evidence>
<comment type="caution">
    <text evidence="2">The sequence shown here is derived from an EMBL/GenBank/DDBJ whole genome shotgun (WGS) entry which is preliminary data.</text>
</comment>
<protein>
    <submittedName>
        <fullName evidence="2">Uncharacterized protein</fullName>
    </submittedName>
</protein>
<evidence type="ECO:0000313" key="3">
    <source>
        <dbReference type="Proteomes" id="UP000663868"/>
    </source>
</evidence>
<feature type="non-terminal residue" evidence="2">
    <location>
        <position position="99"/>
    </location>
</feature>
<gene>
    <name evidence="2" type="ORF">KXQ929_LOCUS54005</name>
</gene>
<dbReference type="Proteomes" id="UP000663868">
    <property type="component" value="Unassembled WGS sequence"/>
</dbReference>
<feature type="non-terminal residue" evidence="2">
    <location>
        <position position="1"/>
    </location>
</feature>
<dbReference type="EMBL" id="CAJOBB010031595">
    <property type="protein sequence ID" value="CAF4451916.1"/>
    <property type="molecule type" value="Genomic_DNA"/>
</dbReference>
<name>A0A820SIP3_9BILA</name>
<feature type="coiled-coil region" evidence="1">
    <location>
        <begin position="32"/>
        <end position="80"/>
    </location>
</feature>
<dbReference type="AlphaFoldDB" id="A0A820SIP3"/>
<reference evidence="2" key="1">
    <citation type="submission" date="2021-02" db="EMBL/GenBank/DDBJ databases">
        <authorList>
            <person name="Nowell W R."/>
        </authorList>
    </citation>
    <scope>NUCLEOTIDE SEQUENCE</scope>
</reference>
<proteinExistence type="predicted"/>
<sequence length="99" mass="11697">QIDQWERRSIELIQQKAQDCRENLVKSSQTYVNNIEKKFNDLCEQIKQIHAENEFNEINLNDLRNQLNEITEELNNSSNISIKQESQSFINEISIISSK</sequence>
<accession>A0A820SIP3</accession>
<evidence type="ECO:0000313" key="2">
    <source>
        <dbReference type="EMBL" id="CAF4451916.1"/>
    </source>
</evidence>